<dbReference type="GO" id="GO:0009103">
    <property type="term" value="P:lipopolysaccharide biosynthetic process"/>
    <property type="evidence" value="ECO:0007669"/>
    <property type="project" value="TreeGrafter"/>
</dbReference>
<feature type="domain" description="Glycosyl transferase family 1" evidence="3">
    <location>
        <begin position="191"/>
        <end position="342"/>
    </location>
</feature>
<dbReference type="PANTHER" id="PTHR46401:SF2">
    <property type="entry name" value="GLYCOSYLTRANSFERASE WBBK-RELATED"/>
    <property type="match status" value="1"/>
</dbReference>
<dbReference type="Pfam" id="PF13439">
    <property type="entry name" value="Glyco_transf_4"/>
    <property type="match status" value="1"/>
</dbReference>
<dbReference type="STRING" id="1522368.IN07_03975"/>
<dbReference type="Pfam" id="PF00534">
    <property type="entry name" value="Glycos_transf_1"/>
    <property type="match status" value="1"/>
</dbReference>
<gene>
    <name evidence="5" type="ORF">IN07_03975</name>
</gene>
<dbReference type="Gene3D" id="3.40.50.2000">
    <property type="entry name" value="Glycogen Phosphorylase B"/>
    <property type="match status" value="2"/>
</dbReference>
<protein>
    <submittedName>
        <fullName evidence="5">Glycosyl transferase family 1</fullName>
    </submittedName>
</protein>
<dbReference type="AlphaFoldDB" id="A0A098YCD8"/>
<dbReference type="CDD" id="cd03809">
    <property type="entry name" value="GT4_MtfB-like"/>
    <property type="match status" value="1"/>
</dbReference>
<organism evidence="5 6">
    <name type="scientific">Modestobacter caceresii</name>
    <dbReference type="NCBI Taxonomy" id="1522368"/>
    <lineage>
        <taxon>Bacteria</taxon>
        <taxon>Bacillati</taxon>
        <taxon>Actinomycetota</taxon>
        <taxon>Actinomycetes</taxon>
        <taxon>Geodermatophilales</taxon>
        <taxon>Geodermatophilaceae</taxon>
        <taxon>Modestobacter</taxon>
    </lineage>
</organism>
<dbReference type="GO" id="GO:0016757">
    <property type="term" value="F:glycosyltransferase activity"/>
    <property type="evidence" value="ECO:0007669"/>
    <property type="project" value="UniProtKB-KW"/>
</dbReference>
<dbReference type="SUPFAM" id="SSF53756">
    <property type="entry name" value="UDP-Glycosyltransferase/glycogen phosphorylase"/>
    <property type="match status" value="1"/>
</dbReference>
<name>A0A098YCD8_9ACTN</name>
<dbReference type="EMBL" id="JPMX01000011">
    <property type="protein sequence ID" value="KGH48117.1"/>
    <property type="molecule type" value="Genomic_DNA"/>
</dbReference>
<accession>A0A098YCD8</accession>
<dbReference type="PANTHER" id="PTHR46401">
    <property type="entry name" value="GLYCOSYLTRANSFERASE WBBK-RELATED"/>
    <property type="match status" value="1"/>
</dbReference>
<reference evidence="5 6" key="1">
    <citation type="submission" date="2014-07" db="EMBL/GenBank/DDBJ databases">
        <title>Biosystematic studies on Modestobacter strains isolated from extreme hyper-arid desert soil and from historic building.</title>
        <authorList>
            <person name="Bukarasam K."/>
            <person name="Bull A."/>
            <person name="Girard G."/>
            <person name="van Wezel G."/>
            <person name="Goodfellow M."/>
        </authorList>
    </citation>
    <scope>NUCLEOTIDE SEQUENCE [LARGE SCALE GENOMIC DNA]</scope>
    <source>
        <strain evidence="5 6">KNN45-2b</strain>
    </source>
</reference>
<evidence type="ECO:0000313" key="5">
    <source>
        <dbReference type="EMBL" id="KGH48117.1"/>
    </source>
</evidence>
<evidence type="ECO:0000256" key="2">
    <source>
        <dbReference type="ARBA" id="ARBA00022679"/>
    </source>
</evidence>
<evidence type="ECO:0000313" key="6">
    <source>
        <dbReference type="Proteomes" id="UP000029713"/>
    </source>
</evidence>
<sequence>MEVAVVLEQCLSPVPGGTGRYSAELARSLVRPPGIDVRGWVAWHRHTTAAQVPGVRGPRRLPLARRPLVAAWERGVGPAPRRADLVHAPTLLFPPRRGRPLVVTIHDAVPWTHPETLTPRGVRWHRSMAERAAEQADAVVVPTRAVEAALRPHVRLPRVEVVGEGVAAVLTGPVPDAEARADRLGLPPGGYLLSLATLEPRKGLDVLLAALALPGAPDLPLLVAGQAGWGGVDPLRRAAELGLPPGRVRVLGRVTDEDLAVLLARATVLVVPSRAEGFGLPVLEGMAAGVPVVTSDDPALLEVGDGATRTAPVGDAPALARVLGEVVGEPGARAEMVAAGRQVSAAATWDRAADRLVELYAELCG</sequence>
<keyword evidence="1" id="KW-0328">Glycosyltransferase</keyword>
<dbReference type="Proteomes" id="UP000029713">
    <property type="component" value="Unassembled WGS sequence"/>
</dbReference>
<dbReference type="InterPro" id="IPR001296">
    <property type="entry name" value="Glyco_trans_1"/>
</dbReference>
<evidence type="ECO:0000256" key="1">
    <source>
        <dbReference type="ARBA" id="ARBA00022676"/>
    </source>
</evidence>
<dbReference type="InterPro" id="IPR028098">
    <property type="entry name" value="Glyco_trans_4-like_N"/>
</dbReference>
<evidence type="ECO:0000259" key="4">
    <source>
        <dbReference type="Pfam" id="PF13439"/>
    </source>
</evidence>
<dbReference type="OrthoDB" id="9801609at2"/>
<comment type="caution">
    <text evidence="5">The sequence shown here is derived from an EMBL/GenBank/DDBJ whole genome shotgun (WGS) entry which is preliminary data.</text>
</comment>
<keyword evidence="2 5" id="KW-0808">Transferase</keyword>
<keyword evidence="6" id="KW-1185">Reference proteome</keyword>
<evidence type="ECO:0000259" key="3">
    <source>
        <dbReference type="Pfam" id="PF00534"/>
    </source>
</evidence>
<proteinExistence type="predicted"/>
<feature type="domain" description="Glycosyltransferase subfamily 4-like N-terminal" evidence="4">
    <location>
        <begin position="15"/>
        <end position="166"/>
    </location>
</feature>